<sequence>MRVVYNYLIILVATAVLQLFLPWWMIVLVPFVVCLWRSHHPGSAYAVSLAAVSTVWLAYTTFIHNSTQGSMSNRMAELFFLPNGVVLLIIVSLVSGFVAGFAGMAGYYVRQLFGKGTAGVEPELHSRKF</sequence>
<reference evidence="2 3" key="1">
    <citation type="submission" date="2019-10" db="EMBL/GenBank/DDBJ databases">
        <title>Draft Genome Sequence of Cytophagaceae sp. SJW1-29.</title>
        <authorList>
            <person name="Choi A."/>
        </authorList>
    </citation>
    <scope>NUCLEOTIDE SEQUENCE [LARGE SCALE GENOMIC DNA]</scope>
    <source>
        <strain evidence="2 3">SJW1-29</strain>
    </source>
</reference>
<evidence type="ECO:0000313" key="2">
    <source>
        <dbReference type="EMBL" id="MPR34116.1"/>
    </source>
</evidence>
<keyword evidence="1" id="KW-1133">Transmembrane helix</keyword>
<keyword evidence="1" id="KW-0812">Transmembrane</keyword>
<dbReference type="RefSeq" id="WP_152760065.1">
    <property type="nucleotide sequence ID" value="NZ_WHLY01000002.1"/>
</dbReference>
<keyword evidence="1" id="KW-0472">Membrane</keyword>
<evidence type="ECO:0000256" key="1">
    <source>
        <dbReference type="SAM" id="Phobius"/>
    </source>
</evidence>
<accession>A0A7C9BCG8</accession>
<dbReference type="AlphaFoldDB" id="A0A7C9BCG8"/>
<feature type="transmembrane region" description="Helical" evidence="1">
    <location>
        <begin position="6"/>
        <end position="36"/>
    </location>
</feature>
<protein>
    <submittedName>
        <fullName evidence="2">Uncharacterized protein</fullName>
    </submittedName>
</protein>
<dbReference type="Proteomes" id="UP000479293">
    <property type="component" value="Unassembled WGS sequence"/>
</dbReference>
<organism evidence="2 3">
    <name type="scientific">Salmonirosea aquatica</name>
    <dbReference type="NCBI Taxonomy" id="2654236"/>
    <lineage>
        <taxon>Bacteria</taxon>
        <taxon>Pseudomonadati</taxon>
        <taxon>Bacteroidota</taxon>
        <taxon>Cytophagia</taxon>
        <taxon>Cytophagales</taxon>
        <taxon>Spirosomataceae</taxon>
        <taxon>Salmonirosea</taxon>
    </lineage>
</organism>
<gene>
    <name evidence="2" type="ORF">GBK04_12250</name>
</gene>
<dbReference type="EMBL" id="WHLY01000002">
    <property type="protein sequence ID" value="MPR34116.1"/>
    <property type="molecule type" value="Genomic_DNA"/>
</dbReference>
<feature type="transmembrane region" description="Helical" evidence="1">
    <location>
        <begin position="84"/>
        <end position="109"/>
    </location>
</feature>
<proteinExistence type="predicted"/>
<name>A0A7C9BCG8_9BACT</name>
<keyword evidence="3" id="KW-1185">Reference proteome</keyword>
<evidence type="ECO:0000313" key="3">
    <source>
        <dbReference type="Proteomes" id="UP000479293"/>
    </source>
</evidence>
<comment type="caution">
    <text evidence="2">The sequence shown here is derived from an EMBL/GenBank/DDBJ whole genome shotgun (WGS) entry which is preliminary data.</text>
</comment>
<feature type="transmembrane region" description="Helical" evidence="1">
    <location>
        <begin position="43"/>
        <end position="64"/>
    </location>
</feature>